<organism evidence="10 11">
    <name type="scientific">Rhizobium oryziradicis</name>
    <dbReference type="NCBI Taxonomy" id="1867956"/>
    <lineage>
        <taxon>Bacteria</taxon>
        <taxon>Pseudomonadati</taxon>
        <taxon>Pseudomonadota</taxon>
        <taxon>Alphaproteobacteria</taxon>
        <taxon>Hyphomicrobiales</taxon>
        <taxon>Rhizobiaceae</taxon>
        <taxon>Rhizobium/Agrobacterium group</taxon>
        <taxon>Rhizobium</taxon>
    </lineage>
</organism>
<comment type="caution">
    <text evidence="10">The sequence shown here is derived from an EMBL/GenBank/DDBJ whole genome shotgun (WGS) entry which is preliminary data.</text>
</comment>
<dbReference type="GO" id="GO:0018104">
    <property type="term" value="P:peptidoglycan-protein cross-linking"/>
    <property type="evidence" value="ECO:0007669"/>
    <property type="project" value="TreeGrafter"/>
</dbReference>
<dbReference type="Gene3D" id="2.40.440.10">
    <property type="entry name" value="L,D-transpeptidase catalytic domain-like"/>
    <property type="match status" value="1"/>
</dbReference>
<evidence type="ECO:0000256" key="3">
    <source>
        <dbReference type="ARBA" id="ARBA00022679"/>
    </source>
</evidence>
<dbReference type="NCBIfam" id="NF004786">
    <property type="entry name" value="PRK06132.1-3"/>
    <property type="match status" value="1"/>
</dbReference>
<dbReference type="InterPro" id="IPR036365">
    <property type="entry name" value="PGBD-like_sf"/>
</dbReference>
<keyword evidence="6 7" id="KW-0961">Cell wall biogenesis/degradation</keyword>
<dbReference type="UniPathway" id="UPA00219"/>
<dbReference type="SUPFAM" id="SSF141523">
    <property type="entry name" value="L,D-transpeptidase catalytic domain-like"/>
    <property type="match status" value="1"/>
</dbReference>
<dbReference type="SUPFAM" id="SSF47090">
    <property type="entry name" value="PGBD-like"/>
    <property type="match status" value="1"/>
</dbReference>
<accession>A0A1Q8ZNE4</accession>
<evidence type="ECO:0000256" key="5">
    <source>
        <dbReference type="ARBA" id="ARBA00022984"/>
    </source>
</evidence>
<dbReference type="CDD" id="cd16913">
    <property type="entry name" value="YkuD_like"/>
    <property type="match status" value="1"/>
</dbReference>
<dbReference type="InterPro" id="IPR002477">
    <property type="entry name" value="Peptidoglycan-bd-like"/>
</dbReference>
<dbReference type="PANTHER" id="PTHR30582:SF2">
    <property type="entry name" value="L,D-TRANSPEPTIDASE YCIB-RELATED"/>
    <property type="match status" value="1"/>
</dbReference>
<proteinExistence type="inferred from homology"/>
<comment type="similarity">
    <text evidence="2">Belongs to the YkuD family.</text>
</comment>
<dbReference type="Pfam" id="PF01471">
    <property type="entry name" value="PG_binding_1"/>
    <property type="match status" value="1"/>
</dbReference>
<dbReference type="Gene3D" id="1.10.101.10">
    <property type="entry name" value="PGBD-like superfamily/PGBD"/>
    <property type="match status" value="1"/>
</dbReference>
<dbReference type="GO" id="GO:0008360">
    <property type="term" value="P:regulation of cell shape"/>
    <property type="evidence" value="ECO:0007669"/>
    <property type="project" value="UniProtKB-UniRule"/>
</dbReference>
<name>A0A1Q8ZNE4_9HYPH</name>
<protein>
    <recommendedName>
        <fullName evidence="9">L,D-TPase catalytic domain-containing protein</fullName>
    </recommendedName>
</protein>
<dbReference type="GO" id="GO:0016740">
    <property type="term" value="F:transferase activity"/>
    <property type="evidence" value="ECO:0007669"/>
    <property type="project" value="UniProtKB-KW"/>
</dbReference>
<dbReference type="OrthoDB" id="463216at2"/>
<feature type="active site" description="Proton donor/acceptor" evidence="7">
    <location>
        <position position="101"/>
    </location>
</feature>
<dbReference type="AlphaFoldDB" id="A0A1Q8ZNE4"/>
<feature type="active site" description="Nucleophile" evidence="7">
    <location>
        <position position="115"/>
    </location>
</feature>
<dbReference type="GO" id="GO:0071555">
    <property type="term" value="P:cell wall organization"/>
    <property type="evidence" value="ECO:0007669"/>
    <property type="project" value="UniProtKB-UniRule"/>
</dbReference>
<reference evidence="10 11" key="1">
    <citation type="submission" date="2016-09" db="EMBL/GenBank/DDBJ databases">
        <title>Rhizobium oryziradicis sp. nov., isolated from the root of rice.</title>
        <authorList>
            <person name="Zhao J."/>
            <person name="Zhang X."/>
        </authorList>
    </citation>
    <scope>NUCLEOTIDE SEQUENCE [LARGE SCALE GENOMIC DNA]</scope>
    <source>
        <strain evidence="10 11">N19</strain>
    </source>
</reference>
<dbReference type="GO" id="GO:0005576">
    <property type="term" value="C:extracellular region"/>
    <property type="evidence" value="ECO:0007669"/>
    <property type="project" value="TreeGrafter"/>
</dbReference>
<feature type="chain" id="PRO_5012073486" description="L,D-TPase catalytic domain-containing protein" evidence="8">
    <location>
        <begin position="24"/>
        <end position="418"/>
    </location>
</feature>
<keyword evidence="3" id="KW-0808">Transferase</keyword>
<evidence type="ECO:0000256" key="6">
    <source>
        <dbReference type="ARBA" id="ARBA00023316"/>
    </source>
</evidence>
<feature type="domain" description="L,D-TPase catalytic" evidence="9">
    <location>
        <begin position="29"/>
        <end position="139"/>
    </location>
</feature>
<evidence type="ECO:0000313" key="11">
    <source>
        <dbReference type="Proteomes" id="UP000186894"/>
    </source>
</evidence>
<evidence type="ECO:0000313" key="10">
    <source>
        <dbReference type="EMBL" id="OLP43247.1"/>
    </source>
</evidence>
<keyword evidence="4 7" id="KW-0133">Cell shape</keyword>
<evidence type="ECO:0000256" key="8">
    <source>
        <dbReference type="SAM" id="SignalP"/>
    </source>
</evidence>
<evidence type="ECO:0000256" key="4">
    <source>
        <dbReference type="ARBA" id="ARBA00022960"/>
    </source>
</evidence>
<evidence type="ECO:0000256" key="2">
    <source>
        <dbReference type="ARBA" id="ARBA00005992"/>
    </source>
</evidence>
<dbReference type="InterPro" id="IPR016915">
    <property type="entry name" value="UCP029342"/>
</dbReference>
<gene>
    <name evidence="10" type="ORF">BJF95_20300</name>
</gene>
<dbReference type="Pfam" id="PF03734">
    <property type="entry name" value="YkuD"/>
    <property type="match status" value="1"/>
</dbReference>
<evidence type="ECO:0000256" key="7">
    <source>
        <dbReference type="PROSITE-ProRule" id="PRU01373"/>
    </source>
</evidence>
<dbReference type="EMBL" id="MKIM01000028">
    <property type="protein sequence ID" value="OLP43247.1"/>
    <property type="molecule type" value="Genomic_DNA"/>
</dbReference>
<dbReference type="InterPro" id="IPR036366">
    <property type="entry name" value="PGBDSf"/>
</dbReference>
<feature type="signal peptide" evidence="8">
    <location>
        <begin position="1"/>
        <end position="23"/>
    </location>
</feature>
<dbReference type="PROSITE" id="PS52029">
    <property type="entry name" value="LD_TPASE"/>
    <property type="match status" value="1"/>
</dbReference>
<dbReference type="NCBIfam" id="NF004785">
    <property type="entry name" value="PRK06132.1-2"/>
    <property type="match status" value="1"/>
</dbReference>
<dbReference type="PIRSF" id="PIRSF029342">
    <property type="entry name" value="UCP029342_ErfK/YbiS/YcfS/YnhG"/>
    <property type="match status" value="1"/>
</dbReference>
<evidence type="ECO:0000259" key="9">
    <source>
        <dbReference type="PROSITE" id="PS52029"/>
    </source>
</evidence>
<dbReference type="InterPro" id="IPR005490">
    <property type="entry name" value="LD_TPept_cat_dom"/>
</dbReference>
<dbReference type="InterPro" id="IPR038063">
    <property type="entry name" value="Transpep_catalytic_dom"/>
</dbReference>
<dbReference type="STRING" id="1867956.BJF95_20300"/>
<keyword evidence="5 7" id="KW-0573">Peptidoglycan synthesis</keyword>
<keyword evidence="11" id="KW-1185">Reference proteome</keyword>
<dbReference type="GO" id="GO:0071972">
    <property type="term" value="F:peptidoglycan L,D-transpeptidase activity"/>
    <property type="evidence" value="ECO:0007669"/>
    <property type="project" value="TreeGrafter"/>
</dbReference>
<dbReference type="PANTHER" id="PTHR30582">
    <property type="entry name" value="L,D-TRANSPEPTIDASE"/>
    <property type="match status" value="1"/>
</dbReference>
<comment type="pathway">
    <text evidence="1 7">Cell wall biogenesis; peptidoglycan biosynthesis.</text>
</comment>
<dbReference type="Proteomes" id="UP000186894">
    <property type="component" value="Unassembled WGS sequence"/>
</dbReference>
<dbReference type="RefSeq" id="WP_075640576.1">
    <property type="nucleotide sequence ID" value="NZ_MKIM01000028.1"/>
</dbReference>
<dbReference type="InterPro" id="IPR050979">
    <property type="entry name" value="LD-transpeptidase"/>
</dbReference>
<keyword evidence="8" id="KW-0732">Signal</keyword>
<evidence type="ECO:0000256" key="1">
    <source>
        <dbReference type="ARBA" id="ARBA00004752"/>
    </source>
</evidence>
<sequence length="418" mass="45519">MMVRTMFPLMFISATMLAMPALAQGESHLQIIVSKQQQTLSVYDGNTVIATSRVSTGKEGHTTPSGIFSIIQKAKYHESNLYSNAPMPWMQRITWSGVALHESSSVPNRPASHGCVRLPGEFARKLYGMTTLGAQVIITDAPVAPFAIQHPFLFAPAHQQDQPQLLSDAKLRGADVAPGKNPIEVAMIHLPTAKPSAAPINSSPLRILITYRDEPQTIRDAQALLQELGFETGGIDGQTGTLTREAIKGFKRWKSLNPKGRLITPEFMAALYQSANKPAPPRGHLYVRQDFKPLFDAPVKIAQPDQPLGTYFLVATAIDQKSGHATWQALALDDAERQTDDTSIVTIDTDDGNKPAIEKSSINAVLDRISIEPTTRTRIETAMTAGTSLTITDQGVGPETSDGTDFITIIPPKDRSKF</sequence>